<feature type="domain" description="CTCK" evidence="6">
    <location>
        <begin position="39"/>
        <end position="124"/>
    </location>
</feature>
<reference evidence="7" key="1">
    <citation type="journal article" date="2022" name="bioRxiv">
        <title>Sequencing and chromosome-scale assembly of the giantPleurodeles waltlgenome.</title>
        <authorList>
            <person name="Brown T."/>
            <person name="Elewa A."/>
            <person name="Iarovenko S."/>
            <person name="Subramanian E."/>
            <person name="Araus A.J."/>
            <person name="Petzold A."/>
            <person name="Susuki M."/>
            <person name="Suzuki K.-i.T."/>
            <person name="Hayashi T."/>
            <person name="Toyoda A."/>
            <person name="Oliveira C."/>
            <person name="Osipova E."/>
            <person name="Leigh N.D."/>
            <person name="Simon A."/>
            <person name="Yun M.H."/>
        </authorList>
    </citation>
    <scope>NUCLEOTIDE SEQUENCE</scope>
    <source>
        <strain evidence="7">20211129_DDA</strain>
        <tissue evidence="7">Liver</tissue>
    </source>
</reference>
<keyword evidence="5" id="KW-0732">Signal</keyword>
<dbReference type="InterPro" id="IPR006208">
    <property type="entry name" value="Glyco_hormone_CN"/>
</dbReference>
<proteinExistence type="predicted"/>
<dbReference type="InterPro" id="IPR029034">
    <property type="entry name" value="Cystine-knot_cytokine"/>
</dbReference>
<dbReference type="Gene3D" id="2.10.90.10">
    <property type="entry name" value="Cystine-knot cytokines"/>
    <property type="match status" value="1"/>
</dbReference>
<dbReference type="EMBL" id="JANPWB010000006">
    <property type="protein sequence ID" value="KAJ1178600.1"/>
    <property type="molecule type" value="Genomic_DNA"/>
</dbReference>
<accession>A0AAV7TPJ4</accession>
<organism evidence="7 8">
    <name type="scientific">Pleurodeles waltl</name>
    <name type="common">Iberian ribbed newt</name>
    <dbReference type="NCBI Taxonomy" id="8319"/>
    <lineage>
        <taxon>Eukaryota</taxon>
        <taxon>Metazoa</taxon>
        <taxon>Chordata</taxon>
        <taxon>Craniata</taxon>
        <taxon>Vertebrata</taxon>
        <taxon>Euteleostomi</taxon>
        <taxon>Amphibia</taxon>
        <taxon>Batrachia</taxon>
        <taxon>Caudata</taxon>
        <taxon>Salamandroidea</taxon>
        <taxon>Salamandridae</taxon>
        <taxon>Pleurodelinae</taxon>
        <taxon>Pleurodeles</taxon>
    </lineage>
</organism>
<keyword evidence="8" id="KW-1185">Reference proteome</keyword>
<name>A0AAV7TPJ4_PLEWA</name>
<keyword evidence="3 4" id="KW-1015">Disulfide bond</keyword>
<dbReference type="Proteomes" id="UP001066276">
    <property type="component" value="Chromosome 3_2"/>
</dbReference>
<evidence type="ECO:0000313" key="8">
    <source>
        <dbReference type="Proteomes" id="UP001066276"/>
    </source>
</evidence>
<comment type="caution">
    <text evidence="7">The sequence shown here is derived from an EMBL/GenBank/DDBJ whole genome shotgun (WGS) entry which is preliminary data.</text>
</comment>
<evidence type="ECO:0000256" key="3">
    <source>
        <dbReference type="ARBA" id="ARBA00023157"/>
    </source>
</evidence>
<evidence type="ECO:0000256" key="4">
    <source>
        <dbReference type="PROSITE-ProRule" id="PRU00039"/>
    </source>
</evidence>
<feature type="disulfide bond" evidence="4">
    <location>
        <begin position="66"/>
        <end position="118"/>
    </location>
</feature>
<dbReference type="PROSITE" id="PS01225">
    <property type="entry name" value="CTCK_2"/>
    <property type="match status" value="1"/>
</dbReference>
<dbReference type="Pfam" id="PF00007">
    <property type="entry name" value="Cys_knot"/>
    <property type="match status" value="1"/>
</dbReference>
<sequence length="148" mass="15824">MKAAVLTVLLFVTYVKCLVDVPAELAEPADLAVGVSRECFKQIRTVFVKKGACSGYVPVASCSGTCQSTVSYSLQPFTANRRCYCCTETRIVAKAVKLPCKLGGFYIYKYYTIGDCTCSSTKCDILSSNLPALPALETAEVSEATSAA</sequence>
<keyword evidence="2" id="KW-0964">Secreted</keyword>
<feature type="signal peptide" evidence="5">
    <location>
        <begin position="1"/>
        <end position="17"/>
    </location>
</feature>
<evidence type="ECO:0000259" key="6">
    <source>
        <dbReference type="PROSITE" id="PS01225"/>
    </source>
</evidence>
<protein>
    <recommendedName>
        <fullName evidence="6">CTCK domain-containing protein</fullName>
    </recommendedName>
</protein>
<evidence type="ECO:0000256" key="1">
    <source>
        <dbReference type="ARBA" id="ARBA00004613"/>
    </source>
</evidence>
<gene>
    <name evidence="7" type="ORF">NDU88_003845</name>
</gene>
<dbReference type="SMART" id="SM00041">
    <property type="entry name" value="CT"/>
    <property type="match status" value="1"/>
</dbReference>
<dbReference type="PROSITE" id="PS01185">
    <property type="entry name" value="CTCK_1"/>
    <property type="match status" value="1"/>
</dbReference>
<dbReference type="AlphaFoldDB" id="A0AAV7TPJ4"/>
<comment type="subcellular location">
    <subcellularLocation>
        <location evidence="1">Secreted</location>
    </subcellularLocation>
</comment>
<evidence type="ECO:0000256" key="5">
    <source>
        <dbReference type="SAM" id="SignalP"/>
    </source>
</evidence>
<feature type="chain" id="PRO_5043563616" description="CTCK domain-containing protein" evidence="5">
    <location>
        <begin position="18"/>
        <end position="148"/>
    </location>
</feature>
<evidence type="ECO:0000313" key="7">
    <source>
        <dbReference type="EMBL" id="KAJ1178600.1"/>
    </source>
</evidence>
<feature type="disulfide bond" evidence="4">
    <location>
        <begin position="62"/>
        <end position="116"/>
    </location>
</feature>
<dbReference type="GO" id="GO:0005576">
    <property type="term" value="C:extracellular region"/>
    <property type="evidence" value="ECO:0007669"/>
    <property type="project" value="UniProtKB-SubCell"/>
</dbReference>
<evidence type="ECO:0000256" key="2">
    <source>
        <dbReference type="ARBA" id="ARBA00022525"/>
    </source>
</evidence>
<comment type="caution">
    <text evidence="4">Lacks conserved residue(s) required for the propagation of feature annotation.</text>
</comment>
<dbReference type="InterPro" id="IPR006207">
    <property type="entry name" value="Cys_knot_C"/>
</dbReference>